<reference evidence="2 3" key="1">
    <citation type="journal article" date="2014" name="Genome Biol. Evol.">
        <title>The genome of the myxosporean Thelohanellus kitauei shows adaptations to nutrient acquisition within its fish host.</title>
        <authorList>
            <person name="Yang Y."/>
            <person name="Xiong J."/>
            <person name="Zhou Z."/>
            <person name="Huo F."/>
            <person name="Miao W."/>
            <person name="Ran C."/>
            <person name="Liu Y."/>
            <person name="Zhang J."/>
            <person name="Feng J."/>
            <person name="Wang M."/>
            <person name="Wang M."/>
            <person name="Wang L."/>
            <person name="Yao B."/>
        </authorList>
    </citation>
    <scope>NUCLEOTIDE SEQUENCE [LARGE SCALE GENOMIC DNA]</scope>
    <source>
        <strain evidence="2">Wuqing</strain>
    </source>
</reference>
<comment type="caution">
    <text evidence="2">The sequence shown here is derived from an EMBL/GenBank/DDBJ whole genome shotgun (WGS) entry which is preliminary data.</text>
</comment>
<dbReference type="EMBL" id="JWZT01005709">
    <property type="protein sequence ID" value="KII60280.1"/>
    <property type="molecule type" value="Genomic_DNA"/>
</dbReference>
<feature type="region of interest" description="Disordered" evidence="1">
    <location>
        <begin position="1"/>
        <end position="32"/>
    </location>
</feature>
<sequence>MYVSPTSTRSYPKSENSSFNGDLSPKDDGRRDVPDKLIILKQDQPKLIKIFNPFVSIKLNHALTKTDSEDVTADPGDDLKAIALTGDKYYLRNITKGTEGFADFSKVRHPRPHLNPPPKGWSLSLARRR</sequence>
<protein>
    <submittedName>
        <fullName evidence="2">Uncharacterized protein</fullName>
    </submittedName>
</protein>
<name>A0A0C2LZU3_THEKT</name>
<keyword evidence="3" id="KW-1185">Reference proteome</keyword>
<evidence type="ECO:0000313" key="2">
    <source>
        <dbReference type="EMBL" id="KII60280.1"/>
    </source>
</evidence>
<feature type="compositionally biased region" description="Polar residues" evidence="1">
    <location>
        <begin position="1"/>
        <end position="21"/>
    </location>
</feature>
<organism evidence="2 3">
    <name type="scientific">Thelohanellus kitauei</name>
    <name type="common">Myxosporean</name>
    <dbReference type="NCBI Taxonomy" id="669202"/>
    <lineage>
        <taxon>Eukaryota</taxon>
        <taxon>Metazoa</taxon>
        <taxon>Cnidaria</taxon>
        <taxon>Myxozoa</taxon>
        <taxon>Myxosporea</taxon>
        <taxon>Bivalvulida</taxon>
        <taxon>Platysporina</taxon>
        <taxon>Myxobolidae</taxon>
        <taxon>Thelohanellus</taxon>
    </lineage>
</organism>
<evidence type="ECO:0000256" key="1">
    <source>
        <dbReference type="SAM" id="MobiDB-lite"/>
    </source>
</evidence>
<dbReference type="Proteomes" id="UP000031668">
    <property type="component" value="Unassembled WGS sequence"/>
</dbReference>
<proteinExistence type="predicted"/>
<feature type="region of interest" description="Disordered" evidence="1">
    <location>
        <begin position="106"/>
        <end position="129"/>
    </location>
</feature>
<dbReference type="AlphaFoldDB" id="A0A0C2LZU3"/>
<accession>A0A0C2LZU3</accession>
<evidence type="ECO:0000313" key="3">
    <source>
        <dbReference type="Proteomes" id="UP000031668"/>
    </source>
</evidence>
<gene>
    <name evidence="2" type="ORF">RF11_15377</name>
</gene>